<organism evidence="1">
    <name type="scientific">Anguilla anguilla</name>
    <name type="common">European freshwater eel</name>
    <name type="synonym">Muraena anguilla</name>
    <dbReference type="NCBI Taxonomy" id="7936"/>
    <lineage>
        <taxon>Eukaryota</taxon>
        <taxon>Metazoa</taxon>
        <taxon>Chordata</taxon>
        <taxon>Craniata</taxon>
        <taxon>Vertebrata</taxon>
        <taxon>Euteleostomi</taxon>
        <taxon>Actinopterygii</taxon>
        <taxon>Neopterygii</taxon>
        <taxon>Teleostei</taxon>
        <taxon>Anguilliformes</taxon>
        <taxon>Anguillidae</taxon>
        <taxon>Anguilla</taxon>
    </lineage>
</organism>
<dbReference type="AlphaFoldDB" id="A0A0E9WGF0"/>
<protein>
    <submittedName>
        <fullName evidence="1">Uncharacterized protein</fullName>
    </submittedName>
</protein>
<reference evidence="1" key="2">
    <citation type="journal article" date="2015" name="Fish Shellfish Immunol.">
        <title>Early steps in the European eel (Anguilla anguilla)-Vibrio vulnificus interaction in the gills: Role of the RtxA13 toxin.</title>
        <authorList>
            <person name="Callol A."/>
            <person name="Pajuelo D."/>
            <person name="Ebbesson L."/>
            <person name="Teles M."/>
            <person name="MacKenzie S."/>
            <person name="Amaro C."/>
        </authorList>
    </citation>
    <scope>NUCLEOTIDE SEQUENCE</scope>
</reference>
<name>A0A0E9WGF0_ANGAN</name>
<sequence>MSRGPPRNFYLNFKTTTYSSIMQTRSC</sequence>
<reference evidence="1" key="1">
    <citation type="submission" date="2014-11" db="EMBL/GenBank/DDBJ databases">
        <authorList>
            <person name="Amaro Gonzalez C."/>
        </authorList>
    </citation>
    <scope>NUCLEOTIDE SEQUENCE</scope>
</reference>
<evidence type="ECO:0000313" key="1">
    <source>
        <dbReference type="EMBL" id="JAH89351.1"/>
    </source>
</evidence>
<dbReference type="EMBL" id="GBXM01019226">
    <property type="protein sequence ID" value="JAH89351.1"/>
    <property type="molecule type" value="Transcribed_RNA"/>
</dbReference>
<accession>A0A0E9WGF0</accession>
<proteinExistence type="predicted"/>